<keyword evidence="2" id="KW-1185">Reference proteome</keyword>
<gene>
    <name evidence="1" type="ORF">DZC73_23830</name>
</gene>
<dbReference type="AlphaFoldDB" id="A0A3N7HJ27"/>
<dbReference type="RefSeq" id="WP_124542887.1">
    <property type="nucleotide sequence ID" value="NZ_QUSW01000008.1"/>
</dbReference>
<reference evidence="1 2" key="1">
    <citation type="submission" date="2018-08" db="EMBL/GenBank/DDBJ databases">
        <authorList>
            <person name="Khan S.A."/>
            <person name="Jeon C.O."/>
            <person name="Chun B.H."/>
            <person name="Jeong S.E."/>
        </authorList>
    </citation>
    <scope>NUCLEOTIDE SEQUENCE [LARGE SCALE GENOMIC DNA]</scope>
    <source>
        <strain evidence="1 2">S-16</strain>
    </source>
</reference>
<sequence length="194" mass="20809">MPLPSPPPLQLPFAPERVIVFSGHIVDAPGRPDERFPSRMLPAATHRIGEALDAMQCGPSDIAITQGSAGGDILFIEACVQRRIAIQLMLPLPEPQFIERSVEATTDGATWKNRYLAARGRLGCEPAVMPGAPGNPFERCNAWMLSTALASGASRLELLCLWNGAPGDAGGTAHMVLESMAARGKITWIDTREL</sequence>
<evidence type="ECO:0000313" key="1">
    <source>
        <dbReference type="EMBL" id="RQP22044.1"/>
    </source>
</evidence>
<comment type="caution">
    <text evidence="1">The sequence shown here is derived from an EMBL/GenBank/DDBJ whole genome shotgun (WGS) entry which is preliminary data.</text>
</comment>
<evidence type="ECO:0000313" key="2">
    <source>
        <dbReference type="Proteomes" id="UP000267464"/>
    </source>
</evidence>
<protein>
    <recommendedName>
        <fullName evidence="3">DUF1273 family protein</fullName>
    </recommendedName>
</protein>
<reference evidence="1 2" key="2">
    <citation type="submission" date="2018-12" db="EMBL/GenBank/DDBJ databases">
        <title>Rhizobacter gummiphilus sp. nov., a rubber-degrading bacterium isolated from the soil of a botanical garden in Japan.</title>
        <authorList>
            <person name="Shunsuke S.S."/>
        </authorList>
    </citation>
    <scope>NUCLEOTIDE SEQUENCE [LARGE SCALE GENOMIC DNA]</scope>
    <source>
        <strain evidence="1 2">S-16</strain>
    </source>
</reference>
<organism evidence="1 2">
    <name type="scientific">Piscinibacter terrae</name>
    <dbReference type="NCBI Taxonomy" id="2496871"/>
    <lineage>
        <taxon>Bacteria</taxon>
        <taxon>Pseudomonadati</taxon>
        <taxon>Pseudomonadota</taxon>
        <taxon>Betaproteobacteria</taxon>
        <taxon>Burkholderiales</taxon>
        <taxon>Sphaerotilaceae</taxon>
        <taxon>Piscinibacter</taxon>
    </lineage>
</organism>
<evidence type="ECO:0008006" key="3">
    <source>
        <dbReference type="Google" id="ProtNLM"/>
    </source>
</evidence>
<dbReference type="Proteomes" id="UP000267464">
    <property type="component" value="Unassembled WGS sequence"/>
</dbReference>
<name>A0A3N7HJ27_9BURK</name>
<proteinExistence type="predicted"/>
<dbReference type="EMBL" id="QUSW01000008">
    <property type="protein sequence ID" value="RQP22044.1"/>
    <property type="molecule type" value="Genomic_DNA"/>
</dbReference>
<accession>A0A3N7HJ27</accession>
<dbReference type="OrthoDB" id="5180013at2"/>